<dbReference type="InterPro" id="IPR050663">
    <property type="entry name" value="Ankyrin-SOCS_Box"/>
</dbReference>
<dbReference type="Proteomes" id="UP000479190">
    <property type="component" value="Unassembled WGS sequence"/>
</dbReference>
<evidence type="ECO:0000256" key="1">
    <source>
        <dbReference type="ARBA" id="ARBA00022737"/>
    </source>
</evidence>
<feature type="repeat" description="ANK" evidence="3">
    <location>
        <begin position="309"/>
        <end position="337"/>
    </location>
</feature>
<gene>
    <name evidence="5" type="ORF">TBRA_LOCUS8059</name>
</gene>
<dbReference type="EMBL" id="CADCXV010000809">
    <property type="protein sequence ID" value="CAB0036179.1"/>
    <property type="molecule type" value="Genomic_DNA"/>
</dbReference>
<dbReference type="GO" id="GO:0045944">
    <property type="term" value="P:positive regulation of transcription by RNA polymerase II"/>
    <property type="evidence" value="ECO:0007669"/>
    <property type="project" value="TreeGrafter"/>
</dbReference>
<dbReference type="PROSITE" id="PS50088">
    <property type="entry name" value="ANK_REPEAT"/>
    <property type="match status" value="2"/>
</dbReference>
<keyword evidence="2 3" id="KW-0040">ANK repeat</keyword>
<dbReference type="PROSITE" id="PS50297">
    <property type="entry name" value="ANK_REP_REGION"/>
    <property type="match status" value="2"/>
</dbReference>
<dbReference type="SUPFAM" id="SSF48403">
    <property type="entry name" value="Ankyrin repeat"/>
    <property type="match status" value="1"/>
</dbReference>
<dbReference type="SMART" id="SM00248">
    <property type="entry name" value="ANK"/>
    <property type="match status" value="5"/>
</dbReference>
<feature type="non-terminal residue" evidence="5">
    <location>
        <position position="611"/>
    </location>
</feature>
<evidence type="ECO:0000256" key="3">
    <source>
        <dbReference type="PROSITE-ProRule" id="PRU00023"/>
    </source>
</evidence>
<reference evidence="5 6" key="1">
    <citation type="submission" date="2020-02" db="EMBL/GenBank/DDBJ databases">
        <authorList>
            <person name="Ferguson B K."/>
        </authorList>
    </citation>
    <scope>NUCLEOTIDE SEQUENCE [LARGE SCALE GENOMIC DNA]</scope>
</reference>
<dbReference type="PANTHER" id="PTHR24193:SF121">
    <property type="entry name" value="ADA2A-CONTAINING COMPLEX COMPONENT 3, ISOFORM D"/>
    <property type="match status" value="1"/>
</dbReference>
<dbReference type="GO" id="GO:0000976">
    <property type="term" value="F:transcription cis-regulatory region binding"/>
    <property type="evidence" value="ECO:0007669"/>
    <property type="project" value="TreeGrafter"/>
</dbReference>
<evidence type="ECO:0000256" key="2">
    <source>
        <dbReference type="ARBA" id="ARBA00023043"/>
    </source>
</evidence>
<dbReference type="OrthoDB" id="194358at2759"/>
<organism evidence="5 6">
    <name type="scientific">Trichogramma brassicae</name>
    <dbReference type="NCBI Taxonomy" id="86971"/>
    <lineage>
        <taxon>Eukaryota</taxon>
        <taxon>Metazoa</taxon>
        <taxon>Ecdysozoa</taxon>
        <taxon>Arthropoda</taxon>
        <taxon>Hexapoda</taxon>
        <taxon>Insecta</taxon>
        <taxon>Pterygota</taxon>
        <taxon>Neoptera</taxon>
        <taxon>Endopterygota</taxon>
        <taxon>Hymenoptera</taxon>
        <taxon>Apocrita</taxon>
        <taxon>Proctotrupomorpha</taxon>
        <taxon>Chalcidoidea</taxon>
        <taxon>Trichogrammatidae</taxon>
        <taxon>Trichogramma</taxon>
    </lineage>
</organism>
<name>A0A6H5INL7_9HYME</name>
<dbReference type="Pfam" id="PF12796">
    <property type="entry name" value="Ank_2"/>
    <property type="match status" value="1"/>
</dbReference>
<feature type="repeat" description="ANK" evidence="3">
    <location>
        <begin position="233"/>
        <end position="265"/>
    </location>
</feature>
<dbReference type="GO" id="GO:0005634">
    <property type="term" value="C:nucleus"/>
    <property type="evidence" value="ECO:0007669"/>
    <property type="project" value="TreeGrafter"/>
</dbReference>
<dbReference type="Gene3D" id="1.25.40.20">
    <property type="entry name" value="Ankyrin repeat-containing domain"/>
    <property type="match status" value="2"/>
</dbReference>
<proteinExistence type="predicted"/>
<keyword evidence="1" id="KW-0677">Repeat</keyword>
<dbReference type="InterPro" id="IPR036770">
    <property type="entry name" value="Ankyrin_rpt-contain_sf"/>
</dbReference>
<keyword evidence="6" id="KW-1185">Reference proteome</keyword>
<dbReference type="InterPro" id="IPR002110">
    <property type="entry name" value="Ankyrin_rpt"/>
</dbReference>
<dbReference type="AlphaFoldDB" id="A0A6H5INL7"/>
<dbReference type="PANTHER" id="PTHR24193">
    <property type="entry name" value="ANKYRIN REPEAT PROTEIN"/>
    <property type="match status" value="1"/>
</dbReference>
<protein>
    <submittedName>
        <fullName evidence="5">Uncharacterized protein</fullName>
    </submittedName>
</protein>
<evidence type="ECO:0000313" key="5">
    <source>
        <dbReference type="EMBL" id="CAB0036179.1"/>
    </source>
</evidence>
<evidence type="ECO:0000313" key="6">
    <source>
        <dbReference type="Proteomes" id="UP000479190"/>
    </source>
</evidence>
<sequence>MVTPNDVGAPTKNSTPYLIQILKSSRENINWEIEDERRKFIHQVYPSIRLWCYASIRHYDHSVDEPQLDGDGKPSSRRTTPVHHAAKINQKLYEIRPQFKIYNRYDVNYTDESGLSHFHVACRYGLDDEIKKFLELGQDPNCLWPETGDSPLHLYLIGNYKYKRNTKMAEPLMRSSADLNLANKDGLTPLHIISKEYKYDVFRNPPNPEVPKILFEISDEKQQPLSVDARDKFGNTPLHLAVLHYNEYVIELLLRRGADPNSANDEGSTPLHVFFKRDNNPDFKVPVKLFFKICDEVNQSVQVDARDKLGRTPLQLAVANLWPDCIDILFERGADLSKFIFPTDSYFAERYNKSSYEIASDCRLRLASGVLAVVEKIENRGYQLKRSDASTIMKFFVKYRLFEKSSDLEKCWYNDEKFFTRAKEIRIRPGLSLDEVVRLRPEEAAKLLTYEDYWKFACSFHVGLQSYKFRELSTDNLVEKVSRGFFRSWALDPLWELIHHRLPLECCEMITEELKNEDLYNICLAAAGKRHNRSKYKHVNRDTHNAEKIEERYTLQIKARVLKRCRILTVFSAAAATAAWAVKVNSCSLVIVYSCCRCRYSSSSSCIHRHA</sequence>
<evidence type="ECO:0000256" key="4">
    <source>
        <dbReference type="SAM" id="MobiDB-lite"/>
    </source>
</evidence>
<feature type="compositionally biased region" description="Basic and acidic residues" evidence="4">
    <location>
        <begin position="64"/>
        <end position="74"/>
    </location>
</feature>
<feature type="region of interest" description="Disordered" evidence="4">
    <location>
        <begin position="64"/>
        <end position="83"/>
    </location>
</feature>
<accession>A0A6H5INL7</accession>